<evidence type="ECO:0000256" key="7">
    <source>
        <dbReference type="ARBA" id="ARBA00022618"/>
    </source>
</evidence>
<dbReference type="STRING" id="1071381.G8BZ68"/>
<dbReference type="PIRSF" id="PIRSF017126">
    <property type="entry name" value="Condensin_H"/>
    <property type="match status" value="1"/>
</dbReference>
<evidence type="ECO:0000256" key="12">
    <source>
        <dbReference type="SAM" id="MobiDB-lite"/>
    </source>
</evidence>
<keyword evidence="14" id="KW-1185">Reference proteome</keyword>
<sequence length="778" mass="89357">MTTQLRYENDDGDLFTNKSTMLANFEKWIKLATDNKINSRNSWNFGLIDYFHDLNVLKDSEDNINFQKASATLDGCIKIYSSRVDSVSTETSKLLSGLAQKRKEKQEGNGEGDNEGGDDQSSKDKNSDDIQIDPLTGLPIDMDDDGTNTRRRVYNRMVETTLVDFNVIKLKALDKELNIDPLFKKALVDFDEGGAKSLLLNSLHTNSSGRVVFDAAIKDNNFLIEAKNDVDEDDKVITDELNTIVKKIKNTNTNTDLNNNEDEDGNSKDEMAESEQHHNNEDANHVLTINQPFDTTITVDDDILELGMEFINFDNLVKCEISPAIHQLRTVVDDISKAKDFIEGVNNKTKYFLSEEELNEALIDEGSIVDEENFDNQEQDFNDLGDVDVDMNTDDQNNNLSANEASMMEHGSLNDIDNTSGIMNGIFEKDLMSYFDTNLRQSWRGRDHWKIRILKNILSDKVNTTTSNDQKSLNTKSNPDDIDATTNESKKNKKIQEEIDFFEVDDTLEDEIFTTKPRKLIEIPLKYRINESHFLLPDDYHFSTETLTSLFIKPRQKMSLFRNNYRKSHSRQFSNHFDEVESKNQDGVPELADEQFWANNYEQQENIASENANNDNEIREVELNNPFEDDNGIDFNQAFDDDNDMIIDDMNEETKDSKATDDPQVNSMLSQLQNNKVNYSRVTKKVDIKRLKNNIWKSINILLDNFRASNPKISDNEKIELRFVDIAKEITPMYHKDTLSEISTSFCFICLLHLCNDYGLTLKNTELFEDLIVVCNYN</sequence>
<reference evidence="13 14" key="1">
    <citation type="journal article" date="2011" name="Proc. Natl. Acad. Sci. U.S.A.">
        <title>Evolutionary erosion of yeast sex chromosomes by mating-type switching accidents.</title>
        <authorList>
            <person name="Gordon J.L."/>
            <person name="Armisen D."/>
            <person name="Proux-Wera E."/>
            <person name="Oheigeartaigh S.S."/>
            <person name="Byrne K.P."/>
            <person name="Wolfe K.H."/>
        </authorList>
    </citation>
    <scope>NUCLEOTIDE SEQUENCE [LARGE SCALE GENOMIC DNA]</scope>
    <source>
        <strain evidence="14">ATCC 24235 / CBS 4417 / NBRC 1672 / NRRL Y-8282 / UCD 70-5</strain>
    </source>
</reference>
<feature type="region of interest" description="Disordered" evidence="12">
    <location>
        <begin position="95"/>
        <end position="146"/>
    </location>
</feature>
<dbReference type="RefSeq" id="XP_003687630.1">
    <property type="nucleotide sequence ID" value="XM_003687582.1"/>
</dbReference>
<feature type="compositionally biased region" description="Polar residues" evidence="12">
    <location>
        <begin position="464"/>
        <end position="477"/>
    </location>
</feature>
<evidence type="ECO:0000256" key="11">
    <source>
        <dbReference type="PIRNR" id="PIRNR017126"/>
    </source>
</evidence>
<gene>
    <name evidence="13" type="primary">TPHA0K00620</name>
    <name evidence="13" type="ordered locus">TPHA_0K00620</name>
</gene>
<evidence type="ECO:0000313" key="13">
    <source>
        <dbReference type="EMBL" id="CCE65196.1"/>
    </source>
</evidence>
<dbReference type="GeneID" id="11533317"/>
<dbReference type="AlphaFoldDB" id="G8BZ68"/>
<keyword evidence="6" id="KW-0963">Cytoplasm</keyword>
<evidence type="ECO:0000256" key="1">
    <source>
        <dbReference type="ARBA" id="ARBA00004286"/>
    </source>
</evidence>
<comment type="similarity">
    <text evidence="3 11">Belongs to the CND2 (condensin subunit 2) family.</text>
</comment>
<dbReference type="HOGENOM" id="CLU_010510_0_1_1"/>
<evidence type="ECO:0000313" key="14">
    <source>
        <dbReference type="Proteomes" id="UP000005666"/>
    </source>
</evidence>
<dbReference type="Pfam" id="PF05786">
    <property type="entry name" value="Cnd2"/>
    <property type="match status" value="1"/>
</dbReference>
<proteinExistence type="inferred from homology"/>
<dbReference type="InterPro" id="IPR022816">
    <property type="entry name" value="Condensin_barren_su2"/>
</dbReference>
<dbReference type="GO" id="GO:0007076">
    <property type="term" value="P:mitotic chromosome condensation"/>
    <property type="evidence" value="ECO:0007669"/>
    <property type="project" value="EnsemblFungi"/>
</dbReference>
<dbReference type="OrthoDB" id="362021at2759"/>
<evidence type="ECO:0000256" key="4">
    <source>
        <dbReference type="ARBA" id="ARBA00016065"/>
    </source>
</evidence>
<evidence type="ECO:0000256" key="10">
    <source>
        <dbReference type="ARBA" id="ARBA00023306"/>
    </source>
</evidence>
<evidence type="ECO:0000256" key="8">
    <source>
        <dbReference type="ARBA" id="ARBA00022776"/>
    </source>
</evidence>
<dbReference type="GO" id="GO:0000796">
    <property type="term" value="C:condensin complex"/>
    <property type="evidence" value="ECO:0007669"/>
    <property type="project" value="EnsemblFungi"/>
</dbReference>
<keyword evidence="7 11" id="KW-0132">Cell division</keyword>
<evidence type="ECO:0000256" key="6">
    <source>
        <dbReference type="ARBA" id="ARBA00022490"/>
    </source>
</evidence>
<keyword evidence="9 11" id="KW-0226">DNA condensation</keyword>
<dbReference type="GO" id="GO:0051301">
    <property type="term" value="P:cell division"/>
    <property type="evidence" value="ECO:0007669"/>
    <property type="project" value="UniProtKB-KW"/>
</dbReference>
<feature type="compositionally biased region" description="Basic and acidic residues" evidence="12">
    <location>
        <begin position="265"/>
        <end position="284"/>
    </location>
</feature>
<comment type="subcellular location">
    <subcellularLocation>
        <location evidence="1">Chromosome</location>
    </subcellularLocation>
    <subcellularLocation>
        <location evidence="2">Cytoplasm</location>
    </subcellularLocation>
</comment>
<name>G8BZ68_TETPH</name>
<keyword evidence="5" id="KW-0158">Chromosome</keyword>
<dbReference type="KEGG" id="tpf:TPHA_0K00620"/>
<evidence type="ECO:0000256" key="2">
    <source>
        <dbReference type="ARBA" id="ARBA00004496"/>
    </source>
</evidence>
<dbReference type="Proteomes" id="UP000005666">
    <property type="component" value="Chromosome 11"/>
</dbReference>
<dbReference type="GO" id="GO:0003682">
    <property type="term" value="F:chromatin binding"/>
    <property type="evidence" value="ECO:0007669"/>
    <property type="project" value="EnsemblFungi"/>
</dbReference>
<keyword evidence="10 11" id="KW-0131">Cell cycle</keyword>
<dbReference type="EMBL" id="HE612866">
    <property type="protein sequence ID" value="CCE65196.1"/>
    <property type="molecule type" value="Genomic_DNA"/>
</dbReference>
<dbReference type="GO" id="GO:0005634">
    <property type="term" value="C:nucleus"/>
    <property type="evidence" value="ECO:0007669"/>
    <property type="project" value="EnsemblFungi"/>
</dbReference>
<feature type="region of interest" description="Disordered" evidence="12">
    <location>
        <begin position="464"/>
        <end position="490"/>
    </location>
</feature>
<dbReference type="GO" id="GO:0070058">
    <property type="term" value="P:tRNA gene clustering"/>
    <property type="evidence" value="ECO:0007669"/>
    <property type="project" value="EnsemblFungi"/>
</dbReference>
<protein>
    <recommendedName>
        <fullName evidence="4 11">Condensin complex subunit 2</fullName>
    </recommendedName>
</protein>
<dbReference type="OMA" id="GREHWKV"/>
<organism evidence="13 14">
    <name type="scientific">Tetrapisispora phaffii (strain ATCC 24235 / CBS 4417 / NBRC 1672 / NRRL Y-8282 / UCD 70-5)</name>
    <name type="common">Yeast</name>
    <name type="synonym">Fabospora phaffii</name>
    <dbReference type="NCBI Taxonomy" id="1071381"/>
    <lineage>
        <taxon>Eukaryota</taxon>
        <taxon>Fungi</taxon>
        <taxon>Dikarya</taxon>
        <taxon>Ascomycota</taxon>
        <taxon>Saccharomycotina</taxon>
        <taxon>Saccharomycetes</taxon>
        <taxon>Saccharomycetales</taxon>
        <taxon>Saccharomycetaceae</taxon>
        <taxon>Tetrapisispora</taxon>
    </lineage>
</organism>
<dbReference type="PANTHER" id="PTHR13108:SF9">
    <property type="entry name" value="CONDENSIN COMPLEX SUBUNIT 2"/>
    <property type="match status" value="1"/>
</dbReference>
<evidence type="ECO:0000256" key="3">
    <source>
        <dbReference type="ARBA" id="ARBA00009471"/>
    </source>
</evidence>
<comment type="function">
    <text evidence="11">Regulatory subunit of the condensin complex, a complex required for conversion of interphase chromatin into mitotic-like condense chromosomes.</text>
</comment>
<keyword evidence="8 11" id="KW-0498">Mitosis</keyword>
<evidence type="ECO:0000256" key="5">
    <source>
        <dbReference type="ARBA" id="ARBA00022454"/>
    </source>
</evidence>
<dbReference type="eggNOG" id="KOG2328">
    <property type="taxonomic scope" value="Eukaryota"/>
</dbReference>
<dbReference type="GO" id="GO:0005737">
    <property type="term" value="C:cytoplasm"/>
    <property type="evidence" value="ECO:0007669"/>
    <property type="project" value="UniProtKB-SubCell"/>
</dbReference>
<feature type="region of interest" description="Disordered" evidence="12">
    <location>
        <begin position="252"/>
        <end position="286"/>
    </location>
</feature>
<evidence type="ECO:0000256" key="9">
    <source>
        <dbReference type="ARBA" id="ARBA00023067"/>
    </source>
</evidence>
<dbReference type="PANTHER" id="PTHR13108">
    <property type="entry name" value="CONDENSIN COMPLEX SUBUNIT 2"/>
    <property type="match status" value="1"/>
</dbReference>
<accession>G8BZ68</accession>